<reference evidence="3" key="1">
    <citation type="submission" date="2022-03" db="EMBL/GenBank/DDBJ databases">
        <title>Bacterial whole genome sequence for Hymenobacter sp. DH14.</title>
        <authorList>
            <person name="Le V."/>
        </authorList>
    </citation>
    <scope>NUCLEOTIDE SEQUENCE</scope>
    <source>
        <strain evidence="3">DH14</strain>
    </source>
</reference>
<dbReference type="InterPro" id="IPR002909">
    <property type="entry name" value="IPT_dom"/>
</dbReference>
<dbReference type="InterPro" id="IPR028994">
    <property type="entry name" value="Integrin_alpha_N"/>
</dbReference>
<dbReference type="Pfam" id="PF01833">
    <property type="entry name" value="TIG"/>
    <property type="match status" value="1"/>
</dbReference>
<dbReference type="SUPFAM" id="SSF81296">
    <property type="entry name" value="E set domains"/>
    <property type="match status" value="1"/>
</dbReference>
<dbReference type="SUPFAM" id="SSF69318">
    <property type="entry name" value="Integrin alpha N-terminal domain"/>
    <property type="match status" value="1"/>
</dbReference>
<dbReference type="RefSeq" id="WP_241936683.1">
    <property type="nucleotide sequence ID" value="NZ_JALBGC010000003.1"/>
</dbReference>
<dbReference type="Gene3D" id="2.60.40.10">
    <property type="entry name" value="Immunoglobulins"/>
    <property type="match status" value="1"/>
</dbReference>
<gene>
    <name evidence="3" type="ORF">MON38_13420</name>
</gene>
<comment type="caution">
    <text evidence="3">The sequence shown here is derived from an EMBL/GenBank/DDBJ whole genome shotgun (WGS) entry which is preliminary data.</text>
</comment>
<sequence length="573" mass="55888">MKHVSTLATNYFAGLAWGGALLLALLVVPVGAARAQASSFAPVVSYTSGVGILSAPHGVAQGDLNGDGLLDIVTANFYAGMVGVLLGTPGGSFAPVVAYPAGGGLAYEVAVGDLNGDGRPDIVVTNGNLPTASVLLGQGGGTFAAAVPYATGANGSPNGLALGDVNNDGRLDLVVTNYNTGTAGVLLGQAGGTFAAVVQYATGAAASQPIGVALGDLNGDGWLDIVAATSTLNTSAPGPPVGLAAVLLGQGGGRFAVPVEYQLSGINSRSLGVALGDVNGDGQLDIVGGNGAGNAVGVLLGLGGGTFASATQYAAGANSAPQSVALGDVNGDGQLDIVSGNYLSGTAGVLLGTGLGNFAPMVHFAAGSALVGLTLGDANGDGKLDIITTNESTYSAGVLLNTTVYEPPTLRSVSPANSPVGFSITLTGTYLSSVRAVRFNGTAATTFAVVNATTVTATVPPGATSGPVTVTTPGGTAAGVSFLVSTPSAALGARPADVALAPNPTHDAFTVTLPAGFGPVASAELLNALGQVVRRQAPRGLRFRVETSGLAPGLYTLRLQAGGTALARRVVVE</sequence>
<dbReference type="InterPro" id="IPR013783">
    <property type="entry name" value="Ig-like_fold"/>
</dbReference>
<keyword evidence="1" id="KW-0732">Signal</keyword>
<feature type="domain" description="IPT/TIG" evidence="2">
    <location>
        <begin position="408"/>
        <end position="479"/>
    </location>
</feature>
<proteinExistence type="predicted"/>
<dbReference type="Gene3D" id="2.130.10.130">
    <property type="entry name" value="Integrin alpha, N-terminal"/>
    <property type="match status" value="2"/>
</dbReference>
<accession>A0A9X2AJ62</accession>
<dbReference type="Gene3D" id="2.30.30.100">
    <property type="match status" value="1"/>
</dbReference>
<dbReference type="AlphaFoldDB" id="A0A9X2AJ62"/>
<dbReference type="Pfam" id="PF13517">
    <property type="entry name" value="FG-GAP_3"/>
    <property type="match status" value="2"/>
</dbReference>
<evidence type="ECO:0000256" key="1">
    <source>
        <dbReference type="ARBA" id="ARBA00022729"/>
    </source>
</evidence>
<dbReference type="NCBIfam" id="TIGR04183">
    <property type="entry name" value="Por_Secre_tail"/>
    <property type="match status" value="1"/>
</dbReference>
<evidence type="ECO:0000313" key="4">
    <source>
        <dbReference type="Proteomes" id="UP001139193"/>
    </source>
</evidence>
<dbReference type="InterPro" id="IPR013517">
    <property type="entry name" value="FG-GAP"/>
</dbReference>
<evidence type="ECO:0000259" key="2">
    <source>
        <dbReference type="Pfam" id="PF01833"/>
    </source>
</evidence>
<evidence type="ECO:0000313" key="3">
    <source>
        <dbReference type="EMBL" id="MCI1188424.1"/>
    </source>
</evidence>
<name>A0A9X2AJ62_9BACT</name>
<dbReference type="EMBL" id="JALBGC010000003">
    <property type="protein sequence ID" value="MCI1188424.1"/>
    <property type="molecule type" value="Genomic_DNA"/>
</dbReference>
<dbReference type="InterPro" id="IPR014756">
    <property type="entry name" value="Ig_E-set"/>
</dbReference>
<organism evidence="3 4">
    <name type="scientific">Hymenobacter cyanobacteriorum</name>
    <dbReference type="NCBI Taxonomy" id="2926463"/>
    <lineage>
        <taxon>Bacteria</taxon>
        <taxon>Pseudomonadati</taxon>
        <taxon>Bacteroidota</taxon>
        <taxon>Cytophagia</taxon>
        <taxon>Cytophagales</taxon>
        <taxon>Hymenobacteraceae</taxon>
        <taxon>Hymenobacter</taxon>
    </lineage>
</organism>
<protein>
    <submittedName>
        <fullName evidence="3">FG-GAP-like repeat-containing protein</fullName>
    </submittedName>
</protein>
<dbReference type="InterPro" id="IPR026444">
    <property type="entry name" value="Secre_tail"/>
</dbReference>
<keyword evidence="4" id="KW-1185">Reference proteome</keyword>
<dbReference type="CDD" id="cd00102">
    <property type="entry name" value="IPT"/>
    <property type="match status" value="1"/>
</dbReference>
<dbReference type="PANTHER" id="PTHR46580">
    <property type="entry name" value="SENSOR KINASE-RELATED"/>
    <property type="match status" value="1"/>
</dbReference>
<dbReference type="Proteomes" id="UP001139193">
    <property type="component" value="Unassembled WGS sequence"/>
</dbReference>